<dbReference type="EMBL" id="AP035770">
    <property type="protein sequence ID" value="BFO23186.1"/>
    <property type="molecule type" value="Genomic_DNA"/>
</dbReference>
<protein>
    <recommendedName>
        <fullName evidence="3">UvrD-like helicase C-terminal domain-containing protein</fullName>
    </recommendedName>
</protein>
<accession>A0AAT9I046</accession>
<evidence type="ECO:0000256" key="1">
    <source>
        <dbReference type="SAM" id="MobiDB-lite"/>
    </source>
</evidence>
<name>A0AAT9I046_9ACTN</name>
<reference evidence="2" key="1">
    <citation type="submission" date="2024-06" db="EMBL/GenBank/DDBJ databases">
        <authorList>
            <consortium name="consrtm"/>
            <person name="Uemura M."/>
            <person name="Terahara T."/>
        </authorList>
    </citation>
    <scope>NUCLEOTIDE SEQUENCE</scope>
    <source>
        <strain evidence="2">KM77-8</strain>
        <plasmid evidence="2">pKM77-8_2</plasmid>
    </source>
</reference>
<sequence length="70" mass="7849">MAHRPHRRRLPPPKDTDQTDAQGRPVPEPVSDTDARLAYVAVTRARQHLDLGGLDWINNHPATLATARLH</sequence>
<keyword evidence="2" id="KW-0614">Plasmid</keyword>
<evidence type="ECO:0008006" key="3">
    <source>
        <dbReference type="Google" id="ProtNLM"/>
    </source>
</evidence>
<geneLocation type="plasmid" evidence="2">
    <name>pKM77-8_2</name>
</geneLocation>
<reference evidence="2" key="2">
    <citation type="submission" date="2024-07" db="EMBL/GenBank/DDBJ databases">
        <title>Streptomyces haneummycinica sp. nov., a new antibiotic-producing actinobacterium isolated from marine sediment.</title>
        <authorList>
            <person name="Uemura M."/>
            <person name="Hamada M."/>
            <person name="Hirano S."/>
            <person name="Kobayashi K."/>
            <person name="Ohshiro T."/>
            <person name="Kobayashi T."/>
            <person name="Terahara T."/>
        </authorList>
    </citation>
    <scope>NUCLEOTIDE SEQUENCE</scope>
    <source>
        <strain evidence="2">KM77-8</strain>
        <plasmid evidence="2">pKM77-8_2</plasmid>
    </source>
</reference>
<proteinExistence type="predicted"/>
<gene>
    <name evidence="2" type="ORF">SHKM778_95740</name>
</gene>
<feature type="compositionally biased region" description="Basic residues" evidence="1">
    <location>
        <begin position="1"/>
        <end position="11"/>
    </location>
</feature>
<dbReference type="AlphaFoldDB" id="A0AAT9I046"/>
<evidence type="ECO:0000313" key="2">
    <source>
        <dbReference type="EMBL" id="BFO23186.1"/>
    </source>
</evidence>
<feature type="region of interest" description="Disordered" evidence="1">
    <location>
        <begin position="1"/>
        <end position="33"/>
    </location>
</feature>
<organism evidence="2">
    <name type="scientific">Streptomyces haneummycinicus</name>
    <dbReference type="NCBI Taxonomy" id="3074435"/>
    <lineage>
        <taxon>Bacteria</taxon>
        <taxon>Bacillati</taxon>
        <taxon>Actinomycetota</taxon>
        <taxon>Actinomycetes</taxon>
        <taxon>Kitasatosporales</taxon>
        <taxon>Streptomycetaceae</taxon>
        <taxon>Streptomyces</taxon>
    </lineage>
</organism>